<protein>
    <submittedName>
        <fullName evidence="6">CDGSH iron-sulfur domain-containing protein</fullName>
    </submittedName>
</protein>
<dbReference type="SMART" id="SM00704">
    <property type="entry name" value="ZnF_CDGSH"/>
    <property type="match status" value="1"/>
</dbReference>
<sequence>MPGATVTIRNNGSIRIEGDFTILDQEGRPFDLAGRTMISLCRCGQSSNKPFCDGTHGTCGFASIVEARVLPPPAPKPA</sequence>
<evidence type="ECO:0000259" key="5">
    <source>
        <dbReference type="SMART" id="SM00704"/>
    </source>
</evidence>
<evidence type="ECO:0000313" key="7">
    <source>
        <dbReference type="Proteomes" id="UP000319829"/>
    </source>
</evidence>
<dbReference type="AlphaFoldDB" id="A0A538SNV2"/>
<keyword evidence="1" id="KW-0001">2Fe-2S</keyword>
<dbReference type="InterPro" id="IPR042216">
    <property type="entry name" value="MitoNEET_CISD"/>
</dbReference>
<feature type="domain" description="Iron-binding zinc finger CDGSH type" evidence="5">
    <location>
        <begin position="25"/>
        <end position="62"/>
    </location>
</feature>
<gene>
    <name evidence="6" type="ORF">E6K74_10715</name>
</gene>
<evidence type="ECO:0000256" key="2">
    <source>
        <dbReference type="ARBA" id="ARBA00022723"/>
    </source>
</evidence>
<keyword evidence="4" id="KW-0411">Iron-sulfur</keyword>
<keyword evidence="2" id="KW-0479">Metal-binding</keyword>
<organism evidence="6 7">
    <name type="scientific">Eiseniibacteriota bacterium</name>
    <dbReference type="NCBI Taxonomy" id="2212470"/>
    <lineage>
        <taxon>Bacteria</taxon>
        <taxon>Candidatus Eiseniibacteriota</taxon>
    </lineage>
</organism>
<evidence type="ECO:0000313" key="6">
    <source>
        <dbReference type="EMBL" id="TMQ53045.1"/>
    </source>
</evidence>
<dbReference type="Gene3D" id="3.40.5.90">
    <property type="entry name" value="CDGSH iron-sulfur domain, mitoNEET-type"/>
    <property type="match status" value="1"/>
</dbReference>
<proteinExistence type="predicted"/>
<evidence type="ECO:0000256" key="1">
    <source>
        <dbReference type="ARBA" id="ARBA00022714"/>
    </source>
</evidence>
<accession>A0A538SNV2</accession>
<dbReference type="GO" id="GO:0046872">
    <property type="term" value="F:metal ion binding"/>
    <property type="evidence" value="ECO:0007669"/>
    <property type="project" value="UniProtKB-KW"/>
</dbReference>
<dbReference type="GO" id="GO:0051537">
    <property type="term" value="F:2 iron, 2 sulfur cluster binding"/>
    <property type="evidence" value="ECO:0007669"/>
    <property type="project" value="UniProtKB-KW"/>
</dbReference>
<keyword evidence="3" id="KW-0408">Iron</keyword>
<dbReference type="GO" id="GO:0005737">
    <property type="term" value="C:cytoplasm"/>
    <property type="evidence" value="ECO:0007669"/>
    <property type="project" value="UniProtKB-ARBA"/>
</dbReference>
<reference evidence="6 7" key="1">
    <citation type="journal article" date="2019" name="Nat. Microbiol.">
        <title>Mediterranean grassland soil C-N compound turnover is dependent on rainfall and depth, and is mediated by genomically divergent microorganisms.</title>
        <authorList>
            <person name="Diamond S."/>
            <person name="Andeer P.F."/>
            <person name="Li Z."/>
            <person name="Crits-Christoph A."/>
            <person name="Burstein D."/>
            <person name="Anantharaman K."/>
            <person name="Lane K.R."/>
            <person name="Thomas B.C."/>
            <person name="Pan C."/>
            <person name="Northen T.R."/>
            <person name="Banfield J.F."/>
        </authorList>
    </citation>
    <scope>NUCLEOTIDE SEQUENCE [LARGE SCALE GENOMIC DNA]</scope>
    <source>
        <strain evidence="6">WS_4</strain>
    </source>
</reference>
<comment type="caution">
    <text evidence="6">The sequence shown here is derived from an EMBL/GenBank/DDBJ whole genome shotgun (WGS) entry which is preliminary data.</text>
</comment>
<dbReference type="EMBL" id="VBOU01000091">
    <property type="protein sequence ID" value="TMQ53045.1"/>
    <property type="molecule type" value="Genomic_DNA"/>
</dbReference>
<dbReference type="InterPro" id="IPR018967">
    <property type="entry name" value="FeS-contain_CDGSH-typ"/>
</dbReference>
<name>A0A538SNV2_UNCEI</name>
<evidence type="ECO:0000256" key="4">
    <source>
        <dbReference type="ARBA" id="ARBA00023014"/>
    </source>
</evidence>
<dbReference type="Pfam" id="PF09360">
    <property type="entry name" value="zf-CDGSH"/>
    <property type="match status" value="1"/>
</dbReference>
<dbReference type="Proteomes" id="UP000319829">
    <property type="component" value="Unassembled WGS sequence"/>
</dbReference>
<evidence type="ECO:0000256" key="3">
    <source>
        <dbReference type="ARBA" id="ARBA00023004"/>
    </source>
</evidence>